<dbReference type="Pfam" id="PF00535">
    <property type="entry name" value="Glycos_transf_2"/>
    <property type="match status" value="1"/>
</dbReference>
<dbReference type="PANTHER" id="PTHR43179">
    <property type="entry name" value="RHAMNOSYLTRANSFERASE WBBL"/>
    <property type="match status" value="1"/>
</dbReference>
<dbReference type="CDD" id="cd04186">
    <property type="entry name" value="GT_2_like_c"/>
    <property type="match status" value="1"/>
</dbReference>
<dbReference type="InterPro" id="IPR029044">
    <property type="entry name" value="Nucleotide-diphossugar_trans"/>
</dbReference>
<dbReference type="SUPFAM" id="SSF53448">
    <property type="entry name" value="Nucleotide-diphospho-sugar transferases"/>
    <property type="match status" value="1"/>
</dbReference>
<sequence>MPVASTTTPASTLGVVIVNYNTLDLTVNCVASLLHHGVAAAADIVVVDNASPDGSGARLQAALPEGVRVLLSTRNGGFGAGVNLGVEASTTDLVLVLNPDTYFKRNDVDTIRRLFDEQARLGVAGLRLINPDGSLQYSARRFYSLPDILARRTLLGRWGPMRARIDSHLLKREWSTEPFEADWVMGTGFVVRASAFRQIGCMDEGYFLYFEEVDLCARMWVNGWQVLAVPSVELVHEHQRHSAAGIWSKSGKTHLRSMVRFFAKFGVPWVTRPSRGGLARSYARWRAEPSKPALGQQPGN</sequence>
<dbReference type="PANTHER" id="PTHR43179:SF7">
    <property type="entry name" value="RHAMNOSYLTRANSFERASE WBBL"/>
    <property type="match status" value="1"/>
</dbReference>
<name>A0A3R8S746_9BURK</name>
<evidence type="ECO:0000259" key="1">
    <source>
        <dbReference type="Pfam" id="PF00535"/>
    </source>
</evidence>
<feature type="domain" description="Glycosyltransferase 2-like" evidence="1">
    <location>
        <begin position="15"/>
        <end position="157"/>
    </location>
</feature>
<proteinExistence type="predicted"/>
<dbReference type="InterPro" id="IPR021067">
    <property type="entry name" value="Glycosyltransferase"/>
</dbReference>
<dbReference type="Pfam" id="PF11397">
    <property type="entry name" value="GlcNAc"/>
    <property type="match status" value="1"/>
</dbReference>
<dbReference type="EMBL" id="RSED01000009">
    <property type="protein sequence ID" value="RRS03962.1"/>
    <property type="molecule type" value="Genomic_DNA"/>
</dbReference>
<accession>A0A3R8S746</accession>
<dbReference type="Gene3D" id="3.90.550.10">
    <property type="entry name" value="Spore Coat Polysaccharide Biosynthesis Protein SpsA, Chain A"/>
    <property type="match status" value="1"/>
</dbReference>
<reference evidence="2 3" key="1">
    <citation type="submission" date="2018-12" db="EMBL/GenBank/DDBJ databases">
        <title>The whole draft genome of Aquabacterium sp. SJQ9.</title>
        <authorList>
            <person name="Sun L."/>
            <person name="Gao X."/>
            <person name="Chen W."/>
            <person name="Huang K."/>
        </authorList>
    </citation>
    <scope>NUCLEOTIDE SEQUENCE [LARGE SCALE GENOMIC DNA]</scope>
    <source>
        <strain evidence="2 3">SJQ9</strain>
    </source>
</reference>
<gene>
    <name evidence="2" type="ORF">EIP75_13515</name>
</gene>
<dbReference type="OrthoDB" id="9771846at2"/>
<dbReference type="GO" id="GO:0016740">
    <property type="term" value="F:transferase activity"/>
    <property type="evidence" value="ECO:0007669"/>
    <property type="project" value="UniProtKB-KW"/>
</dbReference>
<dbReference type="InterPro" id="IPR001173">
    <property type="entry name" value="Glyco_trans_2-like"/>
</dbReference>
<comment type="caution">
    <text evidence="2">The sequence shown here is derived from an EMBL/GenBank/DDBJ whole genome shotgun (WGS) entry which is preliminary data.</text>
</comment>
<dbReference type="RefSeq" id="WP_125243802.1">
    <property type="nucleotide sequence ID" value="NZ_RSED01000009.1"/>
</dbReference>
<protein>
    <submittedName>
        <fullName evidence="2">Glycosyltransferase family 2 protein</fullName>
    </submittedName>
</protein>
<keyword evidence="3" id="KW-1185">Reference proteome</keyword>
<dbReference type="Proteomes" id="UP000269265">
    <property type="component" value="Unassembled WGS sequence"/>
</dbReference>
<keyword evidence="2" id="KW-0808">Transferase</keyword>
<evidence type="ECO:0000313" key="2">
    <source>
        <dbReference type="EMBL" id="RRS03962.1"/>
    </source>
</evidence>
<dbReference type="AlphaFoldDB" id="A0A3R8S746"/>
<organism evidence="2 3">
    <name type="scientific">Aquabacterium soli</name>
    <dbReference type="NCBI Taxonomy" id="2493092"/>
    <lineage>
        <taxon>Bacteria</taxon>
        <taxon>Pseudomonadati</taxon>
        <taxon>Pseudomonadota</taxon>
        <taxon>Betaproteobacteria</taxon>
        <taxon>Burkholderiales</taxon>
        <taxon>Aquabacterium</taxon>
    </lineage>
</organism>
<evidence type="ECO:0000313" key="3">
    <source>
        <dbReference type="Proteomes" id="UP000269265"/>
    </source>
</evidence>